<feature type="region of interest" description="Disordered" evidence="1">
    <location>
        <begin position="54"/>
        <end position="73"/>
    </location>
</feature>
<evidence type="ECO:0000256" key="1">
    <source>
        <dbReference type="SAM" id="MobiDB-lite"/>
    </source>
</evidence>
<dbReference type="Proteomes" id="UP001225605">
    <property type="component" value="Unassembled WGS sequence"/>
</dbReference>
<feature type="compositionally biased region" description="Low complexity" evidence="1">
    <location>
        <begin position="54"/>
        <end position="63"/>
    </location>
</feature>
<dbReference type="Pfam" id="PF12079">
    <property type="entry name" value="DUF3558"/>
    <property type="match status" value="1"/>
</dbReference>
<dbReference type="EMBL" id="NSDM01000012">
    <property type="protein sequence ID" value="MDQ2587477.1"/>
    <property type="molecule type" value="Genomic_DNA"/>
</dbReference>
<organism evidence="2 3">
    <name type="scientific">Saccharothrix yanglingensis</name>
    <dbReference type="NCBI Taxonomy" id="659496"/>
    <lineage>
        <taxon>Bacteria</taxon>
        <taxon>Bacillati</taxon>
        <taxon>Actinomycetota</taxon>
        <taxon>Actinomycetes</taxon>
        <taxon>Pseudonocardiales</taxon>
        <taxon>Pseudonocardiaceae</taxon>
        <taxon>Saccharothrix</taxon>
    </lineage>
</organism>
<evidence type="ECO:0008006" key="4">
    <source>
        <dbReference type="Google" id="ProtNLM"/>
    </source>
</evidence>
<accession>A0ABU0X783</accession>
<protein>
    <recommendedName>
        <fullName evidence="4">DUF3558 domain-containing protein</fullName>
    </recommendedName>
</protein>
<comment type="caution">
    <text evidence="2">The sequence shown here is derived from an EMBL/GenBank/DDBJ whole genome shotgun (WGS) entry which is preliminary data.</text>
</comment>
<feature type="region of interest" description="Disordered" evidence="1">
    <location>
        <begin position="1"/>
        <end position="22"/>
    </location>
</feature>
<reference evidence="2 3" key="1">
    <citation type="submission" date="2017-06" db="EMBL/GenBank/DDBJ databases">
        <title>Cultured bacterium strain Saccharothrix yanglingensis Hhs.015.</title>
        <authorList>
            <person name="Xia Y."/>
        </authorList>
    </citation>
    <scope>NUCLEOTIDE SEQUENCE [LARGE SCALE GENOMIC DNA]</scope>
    <source>
        <strain evidence="2 3">Hhs.015</strain>
    </source>
</reference>
<dbReference type="InterPro" id="IPR024520">
    <property type="entry name" value="DUF3558"/>
</dbReference>
<sequence>MALDQPPDVRRSHPLPLPDVTSSRSAPALALALIVTAGCSYTVNGDALPQVDATTSTAGTTTPAGGGGAPRIARPRTVVGVEPCSLLSADDLKAIGPLRKEPARKDDVIQESCQYVLDDGTPAGRTVVAALYQKYEQVRQRQERGHEVVVEGHSTWVYCDLSGQEMTCTATLAVNANRSILVAMAQPGGVDEQMIATMQPLLRAGLNRLPNA</sequence>
<keyword evidence="3" id="KW-1185">Reference proteome</keyword>
<gene>
    <name evidence="2" type="ORF">CKY47_26530</name>
</gene>
<evidence type="ECO:0000313" key="2">
    <source>
        <dbReference type="EMBL" id="MDQ2587477.1"/>
    </source>
</evidence>
<evidence type="ECO:0000313" key="3">
    <source>
        <dbReference type="Proteomes" id="UP001225605"/>
    </source>
</evidence>
<proteinExistence type="predicted"/>
<name>A0ABU0X783_9PSEU</name>